<dbReference type="RefSeq" id="WP_046221656.1">
    <property type="nucleotide sequence ID" value="NZ_JWYV01000015.1"/>
</dbReference>
<dbReference type="EMBL" id="JWYV01000015">
    <property type="protein sequence ID" value="KKC98868.1"/>
    <property type="molecule type" value="Genomic_DNA"/>
</dbReference>
<comment type="caution">
    <text evidence="2">The sequence shown here is derived from an EMBL/GenBank/DDBJ whole genome shotgun (WGS) entry which is preliminary data.</text>
</comment>
<accession>A0A0F5V9R2</accession>
<dbReference type="AlphaFoldDB" id="A0A0F5V9R2"/>
<evidence type="ECO:0000313" key="2">
    <source>
        <dbReference type="EMBL" id="KKC98868.1"/>
    </source>
</evidence>
<gene>
    <name evidence="2" type="ORF">KY46_16220</name>
</gene>
<name>A0A0F5V9R2_9GAMM</name>
<dbReference type="PATRIC" id="fig|265726.11.peg.1504"/>
<protein>
    <submittedName>
        <fullName evidence="2">Uncharacterized protein</fullName>
    </submittedName>
</protein>
<keyword evidence="3" id="KW-1185">Reference proteome</keyword>
<evidence type="ECO:0000256" key="1">
    <source>
        <dbReference type="SAM" id="Phobius"/>
    </source>
</evidence>
<dbReference type="STRING" id="265726.KY46_16220"/>
<keyword evidence="1" id="KW-0812">Transmembrane</keyword>
<keyword evidence="1" id="KW-1133">Transmembrane helix</keyword>
<proteinExistence type="predicted"/>
<organism evidence="2 3">
    <name type="scientific">Photobacterium halotolerans</name>
    <dbReference type="NCBI Taxonomy" id="265726"/>
    <lineage>
        <taxon>Bacteria</taxon>
        <taxon>Pseudomonadati</taxon>
        <taxon>Pseudomonadota</taxon>
        <taxon>Gammaproteobacteria</taxon>
        <taxon>Vibrionales</taxon>
        <taxon>Vibrionaceae</taxon>
        <taxon>Photobacterium</taxon>
    </lineage>
</organism>
<evidence type="ECO:0000313" key="3">
    <source>
        <dbReference type="Proteomes" id="UP000033633"/>
    </source>
</evidence>
<dbReference type="Proteomes" id="UP000033633">
    <property type="component" value="Unassembled WGS sequence"/>
</dbReference>
<keyword evidence="1" id="KW-0472">Membrane</keyword>
<sequence length="67" mass="7805">MNLCAVIFAVAVYQLIEAFTGFDVNVFTGSSDWQQLALKLLIYMALYAVFDQIWRWYKRSFVTPHHG</sequence>
<feature type="transmembrane region" description="Helical" evidence="1">
    <location>
        <begin position="34"/>
        <end position="50"/>
    </location>
</feature>
<reference evidence="2 3" key="1">
    <citation type="submission" date="2014-12" db="EMBL/GenBank/DDBJ databases">
        <title>Mercury Reductase activity and rhizosphere competence traits in the genome of root associated Photobacterium halotolerans MELD1.</title>
        <authorList>
            <person name="Mathew D.C."/>
            <person name="Huang C.-C."/>
        </authorList>
    </citation>
    <scope>NUCLEOTIDE SEQUENCE [LARGE SCALE GENOMIC DNA]</scope>
    <source>
        <strain evidence="2 3">MELD1</strain>
    </source>
</reference>